<comment type="caution">
    <text evidence="4">The sequence shown here is derived from an EMBL/GenBank/DDBJ whole genome shotgun (WGS) entry which is preliminary data.</text>
</comment>
<keyword evidence="1" id="KW-0479">Metal-binding</keyword>
<keyword evidence="1" id="KW-0862">Zinc</keyword>
<reference evidence="4 5" key="1">
    <citation type="submission" date="2022-01" db="EMBL/GenBank/DDBJ databases">
        <title>A high-quality chromosome-level genome assembly of rohu carp, Labeo rohita.</title>
        <authorList>
            <person name="Arick M.A. II"/>
            <person name="Hsu C.-Y."/>
            <person name="Magbanua Z."/>
            <person name="Pechanova O."/>
            <person name="Grover C."/>
            <person name="Miller E."/>
            <person name="Thrash A."/>
            <person name="Ezzel L."/>
            <person name="Alam S."/>
            <person name="Benzie J."/>
            <person name="Hamilton M."/>
            <person name="Karsi A."/>
            <person name="Lawrence M.L."/>
            <person name="Peterson D.G."/>
        </authorList>
    </citation>
    <scope>NUCLEOTIDE SEQUENCE [LARGE SCALE GENOMIC DNA]</scope>
    <source>
        <strain evidence="5">BAU-BD-2019</strain>
        <tissue evidence="4">Blood</tissue>
    </source>
</reference>
<sequence length="329" mass="37383">MEDEMQELRELVAQLRTDNDRLRRERESSGSNTVPVATVTAHGPPQPVEPDLVVPERFVFVPRDRRCTKFSGKSGIGIEEWVEEAEACMRARYLSKADKAFFLFDHLEGEAREEIRYRSVDERNDPEAAGGGVFVGVFPRSDGLLERVKQKSPYAMPNFQVLLRDQFIEHVNDNSLRRELKQLVRGQPTLTLLDVRCEALRWEREGMPGVSRGRSHSLPSAYGIQYGVRGEPRENTVRSSQESELGEVKEMLRLQQEQISKLTQSIARLQAPQPRSQSPRRNQIVCRRCQKPGHFARECDGERVLTRFPSSASSQMVSGQPDSTMSSGN</sequence>
<name>A0ABQ8L2E8_LABRO</name>
<protein>
    <submittedName>
        <fullName evidence="4">Gag polyprotein</fullName>
    </submittedName>
</protein>
<feature type="region of interest" description="Disordered" evidence="2">
    <location>
        <begin position="307"/>
        <end position="329"/>
    </location>
</feature>
<proteinExistence type="predicted"/>
<feature type="domain" description="CCHC-type" evidence="3">
    <location>
        <begin position="286"/>
        <end position="299"/>
    </location>
</feature>
<evidence type="ECO:0000256" key="1">
    <source>
        <dbReference type="PROSITE-ProRule" id="PRU00047"/>
    </source>
</evidence>
<accession>A0ABQ8L2E8</accession>
<gene>
    <name evidence="4" type="ORF">H4Q32_030946</name>
</gene>
<keyword evidence="1" id="KW-0863">Zinc-finger</keyword>
<dbReference type="PROSITE" id="PS50158">
    <property type="entry name" value="ZF_CCHC"/>
    <property type="match status" value="1"/>
</dbReference>
<evidence type="ECO:0000256" key="2">
    <source>
        <dbReference type="SAM" id="MobiDB-lite"/>
    </source>
</evidence>
<feature type="compositionally biased region" description="Polar residues" evidence="2">
    <location>
        <begin position="308"/>
        <end position="329"/>
    </location>
</feature>
<dbReference type="SMART" id="SM00343">
    <property type="entry name" value="ZnF_C2HC"/>
    <property type="match status" value="1"/>
</dbReference>
<organism evidence="4 5">
    <name type="scientific">Labeo rohita</name>
    <name type="common">Indian major carp</name>
    <name type="synonym">Cyprinus rohita</name>
    <dbReference type="NCBI Taxonomy" id="84645"/>
    <lineage>
        <taxon>Eukaryota</taxon>
        <taxon>Metazoa</taxon>
        <taxon>Chordata</taxon>
        <taxon>Craniata</taxon>
        <taxon>Vertebrata</taxon>
        <taxon>Euteleostomi</taxon>
        <taxon>Actinopterygii</taxon>
        <taxon>Neopterygii</taxon>
        <taxon>Teleostei</taxon>
        <taxon>Ostariophysi</taxon>
        <taxon>Cypriniformes</taxon>
        <taxon>Cyprinidae</taxon>
        <taxon>Labeoninae</taxon>
        <taxon>Labeonini</taxon>
        <taxon>Labeo</taxon>
    </lineage>
</organism>
<dbReference type="Gene3D" id="4.10.60.10">
    <property type="entry name" value="Zinc finger, CCHC-type"/>
    <property type="match status" value="1"/>
</dbReference>
<dbReference type="SUPFAM" id="SSF57756">
    <property type="entry name" value="Retrovirus zinc finger-like domains"/>
    <property type="match status" value="1"/>
</dbReference>
<dbReference type="InterPro" id="IPR001878">
    <property type="entry name" value="Znf_CCHC"/>
</dbReference>
<evidence type="ECO:0000313" key="5">
    <source>
        <dbReference type="Proteomes" id="UP000830375"/>
    </source>
</evidence>
<keyword evidence="5" id="KW-1185">Reference proteome</keyword>
<dbReference type="InterPro" id="IPR036875">
    <property type="entry name" value="Znf_CCHC_sf"/>
</dbReference>
<dbReference type="EMBL" id="JACTAM010002399">
    <property type="protein sequence ID" value="KAI2644901.1"/>
    <property type="molecule type" value="Genomic_DNA"/>
</dbReference>
<evidence type="ECO:0000259" key="3">
    <source>
        <dbReference type="PROSITE" id="PS50158"/>
    </source>
</evidence>
<dbReference type="Proteomes" id="UP000830375">
    <property type="component" value="Unassembled WGS sequence"/>
</dbReference>
<feature type="compositionally biased region" description="Basic and acidic residues" evidence="2">
    <location>
        <begin position="18"/>
        <end position="28"/>
    </location>
</feature>
<dbReference type="Pfam" id="PF00098">
    <property type="entry name" value="zf-CCHC"/>
    <property type="match status" value="1"/>
</dbReference>
<feature type="region of interest" description="Disordered" evidence="2">
    <location>
        <begin position="18"/>
        <end position="48"/>
    </location>
</feature>
<evidence type="ECO:0000313" key="4">
    <source>
        <dbReference type="EMBL" id="KAI2644901.1"/>
    </source>
</evidence>